<dbReference type="PANTHER" id="PTHR31942:SF54">
    <property type="entry name" value="MLO-LIKE PROTEIN 13"/>
    <property type="match status" value="1"/>
</dbReference>
<name>A0A4P1QVY4_LUPAN</name>
<comment type="subcellular location">
    <subcellularLocation>
        <location evidence="1 8">Membrane</location>
        <topology evidence="1 8">Multi-pass membrane protein</topology>
    </subcellularLocation>
</comment>
<sequence length="443" mass="51430">MAEELNQSLEYTPTWIVAGVCSIIVFISLIVERCLHWLGKLATQMLPCKRPHESSEESTHRLIYYDTIINRRRLFSTETGFEHCKEKGKVPLLSQEALHHLHIFIFVLAIVHAIFCVTTMLLGDDYHHHEFFKKHADGYWRRAAVVGWLISFFKQFYGSVTESDYTALRQGFIKEHCSHKPDFNFHKYIMRTLEVDFKKIVGIRWHLWLFVVLFLLLNLHGWHTYFWLSFLPLIILLLVGAKLEHIIVRLAQESVEKLAEGNFVTQAVGNLGRRKEQDAKPVKPSDGYFWFNRPALVLDLLHFTLFQNSFEIAFFFWIWCTYGFDSCIMEKIGYIIPRIIMGVIVQVLCSYSTLPLYTLVTQMGSRFKKGMFDEVVEAGILSWAGKSISGADDESSEPDRRRTMSHKMIKESFQPSQISGQAIIMVEDETTSTIELPTLSKFH</sequence>
<keyword evidence="4 8" id="KW-0611">Plant defense</keyword>
<evidence type="ECO:0000256" key="4">
    <source>
        <dbReference type="ARBA" id="ARBA00022821"/>
    </source>
</evidence>
<evidence type="ECO:0000256" key="7">
    <source>
        <dbReference type="ARBA" id="ARBA00023265"/>
    </source>
</evidence>
<feature type="transmembrane region" description="Helical" evidence="9">
    <location>
        <begin position="339"/>
        <end position="360"/>
    </location>
</feature>
<accession>A0A4P1QVY4</accession>
<organism evidence="10 11">
    <name type="scientific">Lupinus angustifolius</name>
    <name type="common">Narrow-leaved blue lupine</name>
    <dbReference type="NCBI Taxonomy" id="3871"/>
    <lineage>
        <taxon>Eukaryota</taxon>
        <taxon>Viridiplantae</taxon>
        <taxon>Streptophyta</taxon>
        <taxon>Embryophyta</taxon>
        <taxon>Tracheophyta</taxon>
        <taxon>Spermatophyta</taxon>
        <taxon>Magnoliopsida</taxon>
        <taxon>eudicotyledons</taxon>
        <taxon>Gunneridae</taxon>
        <taxon>Pentapetalae</taxon>
        <taxon>rosids</taxon>
        <taxon>fabids</taxon>
        <taxon>Fabales</taxon>
        <taxon>Fabaceae</taxon>
        <taxon>Papilionoideae</taxon>
        <taxon>50 kb inversion clade</taxon>
        <taxon>genistoids sensu lato</taxon>
        <taxon>core genistoids</taxon>
        <taxon>Genisteae</taxon>
        <taxon>Lupinus</taxon>
    </lineage>
</organism>
<evidence type="ECO:0000313" key="10">
    <source>
        <dbReference type="EMBL" id="OIV96028.1"/>
    </source>
</evidence>
<dbReference type="Proteomes" id="UP000188354">
    <property type="component" value="Chromosome LG16"/>
</dbReference>
<reference evidence="10 11" key="1">
    <citation type="journal article" date="2017" name="Plant Biotechnol. J.">
        <title>A comprehensive draft genome sequence for lupin (Lupinus angustifolius), an emerging health food: insights into plant-microbe interactions and legume evolution.</title>
        <authorList>
            <person name="Hane J.K."/>
            <person name="Ming Y."/>
            <person name="Kamphuis L.G."/>
            <person name="Nelson M.N."/>
            <person name="Garg G."/>
            <person name="Atkins C.A."/>
            <person name="Bayer P.E."/>
            <person name="Bravo A."/>
            <person name="Bringans S."/>
            <person name="Cannon S."/>
            <person name="Edwards D."/>
            <person name="Foley R."/>
            <person name="Gao L.L."/>
            <person name="Harrison M.J."/>
            <person name="Huang W."/>
            <person name="Hurgobin B."/>
            <person name="Li S."/>
            <person name="Liu C.W."/>
            <person name="McGrath A."/>
            <person name="Morahan G."/>
            <person name="Murray J."/>
            <person name="Weller J."/>
            <person name="Jian J."/>
            <person name="Singh K.B."/>
        </authorList>
    </citation>
    <scope>NUCLEOTIDE SEQUENCE [LARGE SCALE GENOMIC DNA]</scope>
    <source>
        <strain evidence="11">cv. Tanjil</strain>
        <tissue evidence="10">Whole plant</tissue>
    </source>
</reference>
<evidence type="ECO:0000256" key="9">
    <source>
        <dbReference type="SAM" id="Phobius"/>
    </source>
</evidence>
<keyword evidence="7 8" id="KW-0568">Pathogenesis-related protein</keyword>
<proteinExistence type="inferred from homology"/>
<dbReference type="EMBL" id="CM007376">
    <property type="protein sequence ID" value="OIV96028.1"/>
    <property type="molecule type" value="Genomic_DNA"/>
</dbReference>
<evidence type="ECO:0000313" key="11">
    <source>
        <dbReference type="Proteomes" id="UP000188354"/>
    </source>
</evidence>
<evidence type="ECO:0000256" key="8">
    <source>
        <dbReference type="RuleBase" id="RU280816"/>
    </source>
</evidence>
<feature type="transmembrane region" description="Helical" evidence="9">
    <location>
        <begin position="300"/>
        <end position="319"/>
    </location>
</feature>
<keyword evidence="6 8" id="KW-0472">Membrane</keyword>
<evidence type="ECO:0000256" key="5">
    <source>
        <dbReference type="ARBA" id="ARBA00022989"/>
    </source>
</evidence>
<feature type="transmembrane region" description="Helical" evidence="9">
    <location>
        <begin position="200"/>
        <end position="219"/>
    </location>
</feature>
<dbReference type="GO" id="GO:0016020">
    <property type="term" value="C:membrane"/>
    <property type="evidence" value="ECO:0007669"/>
    <property type="project" value="UniProtKB-SubCell"/>
</dbReference>
<dbReference type="InterPro" id="IPR004326">
    <property type="entry name" value="Mlo"/>
</dbReference>
<dbReference type="Pfam" id="PF03094">
    <property type="entry name" value="Mlo"/>
    <property type="match status" value="2"/>
</dbReference>
<gene>
    <name evidence="8" type="primary">MLO</name>
    <name evidence="10" type="ORF">TanjilG_27132</name>
</gene>
<dbReference type="GO" id="GO:0005516">
    <property type="term" value="F:calmodulin binding"/>
    <property type="evidence" value="ECO:0007669"/>
    <property type="project" value="UniProtKB-KW"/>
</dbReference>
<comment type="function">
    <text evidence="8">May be involved in modulation of pathogen defense and leaf cell death.</text>
</comment>
<dbReference type="PANTHER" id="PTHR31942">
    <property type="entry name" value="MLO-LIKE PROTEIN 1"/>
    <property type="match status" value="1"/>
</dbReference>
<feature type="transmembrane region" description="Helical" evidence="9">
    <location>
        <begin position="12"/>
        <end position="31"/>
    </location>
</feature>
<keyword evidence="3 8" id="KW-0812">Transmembrane</keyword>
<feature type="transmembrane region" description="Helical" evidence="9">
    <location>
        <begin position="225"/>
        <end position="243"/>
    </location>
</feature>
<evidence type="ECO:0000256" key="1">
    <source>
        <dbReference type="ARBA" id="ARBA00004141"/>
    </source>
</evidence>
<evidence type="ECO:0000256" key="2">
    <source>
        <dbReference type="ARBA" id="ARBA00006574"/>
    </source>
</evidence>
<evidence type="ECO:0000256" key="6">
    <source>
        <dbReference type="ARBA" id="ARBA00023136"/>
    </source>
</evidence>
<dbReference type="STRING" id="3871.A0A4P1QVY4"/>
<comment type="domain">
    <text evidence="8">The C-terminus contains a calmodulin-binding domain, which binds calmodulin in a calcium-dependent fashion.</text>
</comment>
<evidence type="ECO:0000256" key="3">
    <source>
        <dbReference type="ARBA" id="ARBA00022692"/>
    </source>
</evidence>
<keyword evidence="5 8" id="KW-1133">Transmembrane helix</keyword>
<protein>
    <recommendedName>
        <fullName evidence="8">MLO-like protein</fullName>
    </recommendedName>
</protein>
<keyword evidence="8" id="KW-0112">Calmodulin-binding</keyword>
<dbReference type="Gramene" id="OIV96028">
    <property type="protein sequence ID" value="OIV96028"/>
    <property type="gene ID" value="TanjilG_27132"/>
</dbReference>
<dbReference type="AlphaFoldDB" id="A0A4P1QVY4"/>
<keyword evidence="11" id="KW-1185">Reference proteome</keyword>
<dbReference type="GO" id="GO:0006952">
    <property type="term" value="P:defense response"/>
    <property type="evidence" value="ECO:0007669"/>
    <property type="project" value="UniProtKB-KW"/>
</dbReference>
<comment type="similarity">
    <text evidence="2 8">Belongs to the MLO family.</text>
</comment>
<feature type="transmembrane region" description="Helical" evidence="9">
    <location>
        <begin position="101"/>
        <end position="123"/>
    </location>
</feature>